<sequence length="137" mass="15478">MSRNEPRVPLIKSARERLHAEIHSERTQRILEEGSEGCARVAEAVRDKARQLAENEQVQRTLESGKVFLNESGQLISQGVKSGAKKMMENEKIAAALTQAEEKIESFQEDERVQKGVSRLMDTCGRAAARIRKLFDR</sequence>
<dbReference type="AlphaFoldDB" id="A0A9D2SWB7"/>
<evidence type="ECO:0000313" key="2">
    <source>
        <dbReference type="Proteomes" id="UP000823896"/>
    </source>
</evidence>
<dbReference type="Proteomes" id="UP000823896">
    <property type="component" value="Unassembled WGS sequence"/>
</dbReference>
<reference evidence="1" key="2">
    <citation type="submission" date="2021-04" db="EMBL/GenBank/DDBJ databases">
        <authorList>
            <person name="Gilroy R."/>
        </authorList>
    </citation>
    <scope>NUCLEOTIDE SEQUENCE</scope>
    <source>
        <strain evidence="1">CHK187-11901</strain>
    </source>
</reference>
<gene>
    <name evidence="1" type="ORF">H9702_05290</name>
</gene>
<organism evidence="1 2">
    <name type="scientific">Candidatus Merdibacter merdavium</name>
    <dbReference type="NCBI Taxonomy" id="2838692"/>
    <lineage>
        <taxon>Bacteria</taxon>
        <taxon>Bacillati</taxon>
        <taxon>Bacillota</taxon>
        <taxon>Erysipelotrichia</taxon>
        <taxon>Erysipelotrichales</taxon>
        <taxon>Erysipelotrichaceae</taxon>
        <taxon>Merdibacter</taxon>
    </lineage>
</organism>
<proteinExistence type="predicted"/>
<comment type="caution">
    <text evidence="1">The sequence shown here is derived from an EMBL/GenBank/DDBJ whole genome shotgun (WGS) entry which is preliminary data.</text>
</comment>
<reference evidence="1" key="1">
    <citation type="journal article" date="2021" name="PeerJ">
        <title>Extensive microbial diversity within the chicken gut microbiome revealed by metagenomics and culture.</title>
        <authorList>
            <person name="Gilroy R."/>
            <person name="Ravi A."/>
            <person name="Getino M."/>
            <person name="Pursley I."/>
            <person name="Horton D.L."/>
            <person name="Alikhan N.F."/>
            <person name="Baker D."/>
            <person name="Gharbi K."/>
            <person name="Hall N."/>
            <person name="Watson M."/>
            <person name="Adriaenssens E.M."/>
            <person name="Foster-Nyarko E."/>
            <person name="Jarju S."/>
            <person name="Secka A."/>
            <person name="Antonio M."/>
            <person name="Oren A."/>
            <person name="Chaudhuri R.R."/>
            <person name="La Ragione R."/>
            <person name="Hildebrand F."/>
            <person name="Pallen M.J."/>
        </authorList>
    </citation>
    <scope>NUCLEOTIDE SEQUENCE</scope>
    <source>
        <strain evidence="1">CHK187-11901</strain>
    </source>
</reference>
<evidence type="ECO:0000313" key="1">
    <source>
        <dbReference type="EMBL" id="HJC36526.1"/>
    </source>
</evidence>
<protein>
    <submittedName>
        <fullName evidence="1">Uncharacterized protein</fullName>
    </submittedName>
</protein>
<dbReference type="EMBL" id="DWWM01000032">
    <property type="protein sequence ID" value="HJC36526.1"/>
    <property type="molecule type" value="Genomic_DNA"/>
</dbReference>
<name>A0A9D2SWB7_9FIRM</name>
<accession>A0A9D2SWB7</accession>